<evidence type="ECO:0000313" key="2">
    <source>
        <dbReference type="Proteomes" id="UP000249354"/>
    </source>
</evidence>
<protein>
    <submittedName>
        <fullName evidence="1">Uncharacterized protein</fullName>
    </submittedName>
</protein>
<reference evidence="1 2" key="2">
    <citation type="submission" date="2018-06" db="EMBL/GenBank/DDBJ databases">
        <title>Metagenomic assembly of (sub)arctic Cyanobacteria and their associated microbiome from non-axenic cultures.</title>
        <authorList>
            <person name="Baurain D."/>
        </authorList>
    </citation>
    <scope>NUCLEOTIDE SEQUENCE [LARGE SCALE GENOMIC DNA]</scope>
    <source>
        <strain evidence="1">ULC129bin1</strain>
    </source>
</reference>
<reference evidence="2" key="1">
    <citation type="submission" date="2018-04" db="EMBL/GenBank/DDBJ databases">
        <authorList>
            <person name="Cornet L."/>
        </authorList>
    </citation>
    <scope>NUCLEOTIDE SEQUENCE [LARGE SCALE GENOMIC DNA]</scope>
</reference>
<dbReference type="PROSITE" id="PS51257">
    <property type="entry name" value="PROKAR_LIPOPROTEIN"/>
    <property type="match status" value="1"/>
</dbReference>
<comment type="caution">
    <text evidence="1">The sequence shown here is derived from an EMBL/GenBank/DDBJ whole genome shotgun (WGS) entry which is preliminary data.</text>
</comment>
<accession>A0A2W4TLB8</accession>
<proteinExistence type="predicted"/>
<dbReference type="EMBL" id="QBMC01000242">
    <property type="protein sequence ID" value="PZO09722.1"/>
    <property type="molecule type" value="Genomic_DNA"/>
</dbReference>
<organism evidence="1 2">
    <name type="scientific">Leptolyngbya foveolarum</name>
    <dbReference type="NCBI Taxonomy" id="47253"/>
    <lineage>
        <taxon>Bacteria</taxon>
        <taxon>Bacillati</taxon>
        <taxon>Cyanobacteriota</taxon>
        <taxon>Cyanophyceae</taxon>
        <taxon>Leptolyngbyales</taxon>
        <taxon>Leptolyngbyaceae</taxon>
        <taxon>Leptolyngbya group</taxon>
        <taxon>Leptolyngbya</taxon>
    </lineage>
</organism>
<dbReference type="AlphaFoldDB" id="A0A2W4TLB8"/>
<evidence type="ECO:0000313" key="1">
    <source>
        <dbReference type="EMBL" id="PZO09722.1"/>
    </source>
</evidence>
<gene>
    <name evidence="1" type="ORF">DCF25_21415</name>
</gene>
<name>A0A2W4TLB8_9CYAN</name>
<sequence>MNFRAGHSAWINAAIPIVSAVFVSVGAVGCTQVNTSASEATADFEAIAATTYTWQIEYVPRGNTPDRPNDRRLEQFESTQVVNRNGIRPEAAGSGPDEKGLWWPVLPPQPSVEEIEDRQRPGETPRPAEVVKSVDFKLTFNQAGETKTLPTDYDVYRQAVKAFEKERPLALTLGPQDESVIQAEIQ</sequence>
<dbReference type="Proteomes" id="UP000249354">
    <property type="component" value="Unassembled WGS sequence"/>
</dbReference>